<protein>
    <submittedName>
        <fullName evidence="2">Uncharacterized protein</fullName>
    </submittedName>
</protein>
<keyword evidence="3" id="KW-1185">Reference proteome</keyword>
<sequence length="58" mass="6411">MDKHDFLLASIASIFPGWGHIYLGNYLKGIFLFIFFVGIGNIPVIFKSIPTALIPANT</sequence>
<keyword evidence="1" id="KW-1133">Transmembrane helix</keyword>
<dbReference type="KEGG" id="mrtj:KHC33_03830"/>
<gene>
    <name evidence="2" type="ORF">KHC33_03830</name>
</gene>
<reference evidence="2 3" key="1">
    <citation type="submission" date="2021-05" db="EMBL/GenBank/DDBJ databases">
        <title>A novel Methanospirillum isolate from a pyrite-forming mixed culture.</title>
        <authorList>
            <person name="Bunk B."/>
            <person name="Sproer C."/>
            <person name="Spring S."/>
            <person name="Pester M."/>
        </authorList>
    </citation>
    <scope>NUCLEOTIDE SEQUENCE [LARGE SCALE GENOMIC DNA]</scope>
    <source>
        <strain evidence="2 3">J.3.6.1-F.2.7.3</strain>
    </source>
</reference>
<organism evidence="2 3">
    <name type="scientific">Methanospirillum purgamenti</name>
    <dbReference type="NCBI Taxonomy" id="2834276"/>
    <lineage>
        <taxon>Archaea</taxon>
        <taxon>Methanobacteriati</taxon>
        <taxon>Methanobacteriota</taxon>
        <taxon>Stenosarchaea group</taxon>
        <taxon>Methanomicrobia</taxon>
        <taxon>Methanomicrobiales</taxon>
        <taxon>Methanospirillaceae</taxon>
        <taxon>Methanospirillum</taxon>
    </lineage>
</organism>
<evidence type="ECO:0000256" key="1">
    <source>
        <dbReference type="SAM" id="Phobius"/>
    </source>
</evidence>
<keyword evidence="1" id="KW-0812">Transmembrane</keyword>
<keyword evidence="1" id="KW-0472">Membrane</keyword>
<proteinExistence type="predicted"/>
<dbReference type="RefSeq" id="WP_214420450.1">
    <property type="nucleotide sequence ID" value="NZ_CP075546.1"/>
</dbReference>
<dbReference type="Proteomes" id="UP000680656">
    <property type="component" value="Chromosome"/>
</dbReference>
<dbReference type="AlphaFoldDB" id="A0A8E7AYB7"/>
<dbReference type="EMBL" id="CP075546">
    <property type="protein sequence ID" value="QVV89660.1"/>
    <property type="molecule type" value="Genomic_DNA"/>
</dbReference>
<feature type="transmembrane region" description="Helical" evidence="1">
    <location>
        <begin position="6"/>
        <end position="23"/>
    </location>
</feature>
<name>A0A8E7AYB7_9EURY</name>
<evidence type="ECO:0000313" key="2">
    <source>
        <dbReference type="EMBL" id="QVV89660.1"/>
    </source>
</evidence>
<dbReference type="GeneID" id="65096284"/>
<evidence type="ECO:0000313" key="3">
    <source>
        <dbReference type="Proteomes" id="UP000680656"/>
    </source>
</evidence>
<accession>A0A8E7AYB7</accession>
<feature type="transmembrane region" description="Helical" evidence="1">
    <location>
        <begin position="30"/>
        <end position="49"/>
    </location>
</feature>